<protein>
    <submittedName>
        <fullName evidence="1">S-adenosyl methyltransferase</fullName>
    </submittedName>
</protein>
<dbReference type="OrthoDB" id="5175904at2"/>
<proteinExistence type="predicted"/>
<dbReference type="InterPro" id="IPR006764">
    <property type="entry name" value="SAM_dep_MeTrfase_SAV2177_type"/>
</dbReference>
<dbReference type="AlphaFoldDB" id="A0A3E0HI69"/>
<keyword evidence="1" id="KW-0489">Methyltransferase</keyword>
<dbReference type="SUPFAM" id="SSF53335">
    <property type="entry name" value="S-adenosyl-L-methionine-dependent methyltransferases"/>
    <property type="match status" value="1"/>
</dbReference>
<dbReference type="EMBL" id="QUNO01000007">
    <property type="protein sequence ID" value="REH46082.1"/>
    <property type="molecule type" value="Genomic_DNA"/>
</dbReference>
<dbReference type="GO" id="GO:0032259">
    <property type="term" value="P:methylation"/>
    <property type="evidence" value="ECO:0007669"/>
    <property type="project" value="UniProtKB-KW"/>
</dbReference>
<keyword evidence="1" id="KW-0808">Transferase</keyword>
<dbReference type="RefSeq" id="WP_116176455.1">
    <property type="nucleotide sequence ID" value="NZ_CP144375.1"/>
</dbReference>
<organism evidence="1 2">
    <name type="scientific">Kutzneria buriramensis</name>
    <dbReference type="NCBI Taxonomy" id="1045776"/>
    <lineage>
        <taxon>Bacteria</taxon>
        <taxon>Bacillati</taxon>
        <taxon>Actinomycetota</taxon>
        <taxon>Actinomycetes</taxon>
        <taxon>Pseudonocardiales</taxon>
        <taxon>Pseudonocardiaceae</taxon>
        <taxon>Kutzneria</taxon>
    </lineage>
</organism>
<dbReference type="GO" id="GO:0008168">
    <property type="term" value="F:methyltransferase activity"/>
    <property type="evidence" value="ECO:0007669"/>
    <property type="project" value="UniProtKB-KW"/>
</dbReference>
<name>A0A3E0HI69_9PSEU</name>
<evidence type="ECO:0000313" key="1">
    <source>
        <dbReference type="EMBL" id="REH46082.1"/>
    </source>
</evidence>
<dbReference type="InterPro" id="IPR029063">
    <property type="entry name" value="SAM-dependent_MTases_sf"/>
</dbReference>
<gene>
    <name evidence="1" type="ORF">BCF44_107215</name>
</gene>
<reference evidence="1 2" key="1">
    <citation type="submission" date="2018-08" db="EMBL/GenBank/DDBJ databases">
        <title>Genomic Encyclopedia of Archaeal and Bacterial Type Strains, Phase II (KMG-II): from individual species to whole genera.</title>
        <authorList>
            <person name="Goeker M."/>
        </authorList>
    </citation>
    <scope>NUCLEOTIDE SEQUENCE [LARGE SCALE GENOMIC DNA]</scope>
    <source>
        <strain evidence="1 2">DSM 45791</strain>
    </source>
</reference>
<dbReference type="Pfam" id="PF04672">
    <property type="entry name" value="Methyltransf_19"/>
    <property type="match status" value="1"/>
</dbReference>
<dbReference type="PIRSF" id="PIRSF017393">
    <property type="entry name" value="MTase_SAV2177"/>
    <property type="match status" value="1"/>
</dbReference>
<dbReference type="Proteomes" id="UP000256269">
    <property type="component" value="Unassembled WGS sequence"/>
</dbReference>
<sequence>MPSSDLGYAAPSSVPVGVDPTRASIARVYDAALGGKDNYEIDRLVLQQVATRAPEVRDLAWSNRNFLIRAVRFVAEQGGITQFLDCGSGLPTAENTHQVVQRVNPDTAVVYVDNDPVVLAHGRALLEDAPHTHVVAEDIFNPGLILANEEIRRYIDFDQPLALLQVGTLHHYNADDGADMMREYIEALPSGSFVVVAHFFDPETPGLTELAQKMEQLFIHSPMGSGRFRTEREILAFVEGLEIMPYGLNKEPGLALCDNWWPDGPRLTPLNQVEQCIAAVVARKP</sequence>
<evidence type="ECO:0000313" key="2">
    <source>
        <dbReference type="Proteomes" id="UP000256269"/>
    </source>
</evidence>
<keyword evidence="2" id="KW-1185">Reference proteome</keyword>
<dbReference type="Gene3D" id="3.40.50.150">
    <property type="entry name" value="Vaccinia Virus protein VP39"/>
    <property type="match status" value="1"/>
</dbReference>
<comment type="caution">
    <text evidence="1">The sequence shown here is derived from an EMBL/GenBank/DDBJ whole genome shotgun (WGS) entry which is preliminary data.</text>
</comment>
<accession>A0A3E0HI69</accession>